<feature type="compositionally biased region" description="Basic and acidic residues" evidence="1">
    <location>
        <begin position="46"/>
        <end position="55"/>
    </location>
</feature>
<protein>
    <submittedName>
        <fullName evidence="2">Uncharacterized protein</fullName>
    </submittedName>
</protein>
<dbReference type="RefSeq" id="WP_189613680.1">
    <property type="nucleotide sequence ID" value="NZ_BMXR01000021.1"/>
</dbReference>
<reference evidence="2" key="2">
    <citation type="submission" date="2020-09" db="EMBL/GenBank/DDBJ databases">
        <authorList>
            <person name="Sun Q."/>
            <person name="Kim S."/>
        </authorList>
    </citation>
    <scope>NUCLEOTIDE SEQUENCE</scope>
    <source>
        <strain evidence="2">KCTC 22169</strain>
    </source>
</reference>
<accession>A0A918KVF9</accession>
<feature type="compositionally biased region" description="Polar residues" evidence="1">
    <location>
        <begin position="1"/>
        <end position="12"/>
    </location>
</feature>
<evidence type="ECO:0000313" key="2">
    <source>
        <dbReference type="EMBL" id="GGX75430.1"/>
    </source>
</evidence>
<dbReference type="AlphaFoldDB" id="A0A918KVF9"/>
<evidence type="ECO:0000256" key="1">
    <source>
        <dbReference type="SAM" id="MobiDB-lite"/>
    </source>
</evidence>
<organism evidence="2 3">
    <name type="scientific">Saccharospirillum salsuginis</name>
    <dbReference type="NCBI Taxonomy" id="418750"/>
    <lineage>
        <taxon>Bacteria</taxon>
        <taxon>Pseudomonadati</taxon>
        <taxon>Pseudomonadota</taxon>
        <taxon>Gammaproteobacteria</taxon>
        <taxon>Oceanospirillales</taxon>
        <taxon>Saccharospirillaceae</taxon>
        <taxon>Saccharospirillum</taxon>
    </lineage>
</organism>
<sequence>MNILSDTLSTQLDALRQGRTELERPDLEKPVREQTETGQRLGLDIEETRADSPAAEVRDRANDLLLADVWGDSQARSLEPAGPLPAYDESDPAGWASRLAHFVLA</sequence>
<gene>
    <name evidence="2" type="ORF">GCM10007392_48230</name>
</gene>
<name>A0A918KVF9_9GAMM</name>
<dbReference type="Proteomes" id="UP000626148">
    <property type="component" value="Unassembled WGS sequence"/>
</dbReference>
<dbReference type="EMBL" id="BMXR01000021">
    <property type="protein sequence ID" value="GGX75430.1"/>
    <property type="molecule type" value="Genomic_DNA"/>
</dbReference>
<feature type="compositionally biased region" description="Basic and acidic residues" evidence="1">
    <location>
        <begin position="16"/>
        <end position="35"/>
    </location>
</feature>
<feature type="region of interest" description="Disordered" evidence="1">
    <location>
        <begin position="1"/>
        <end position="55"/>
    </location>
</feature>
<reference evidence="2" key="1">
    <citation type="journal article" date="2014" name="Int. J. Syst. Evol. Microbiol.">
        <title>Complete genome sequence of Corynebacterium casei LMG S-19264T (=DSM 44701T), isolated from a smear-ripened cheese.</title>
        <authorList>
            <consortium name="US DOE Joint Genome Institute (JGI-PGF)"/>
            <person name="Walter F."/>
            <person name="Albersmeier A."/>
            <person name="Kalinowski J."/>
            <person name="Ruckert C."/>
        </authorList>
    </citation>
    <scope>NUCLEOTIDE SEQUENCE</scope>
    <source>
        <strain evidence="2">KCTC 22169</strain>
    </source>
</reference>
<evidence type="ECO:0000313" key="3">
    <source>
        <dbReference type="Proteomes" id="UP000626148"/>
    </source>
</evidence>
<proteinExistence type="predicted"/>
<comment type="caution">
    <text evidence="2">The sequence shown here is derived from an EMBL/GenBank/DDBJ whole genome shotgun (WGS) entry which is preliminary data.</text>
</comment>
<keyword evidence="3" id="KW-1185">Reference proteome</keyword>